<dbReference type="Gramene" id="Pp3c1_10000V3.2">
    <property type="protein sequence ID" value="Pp3c1_10000V3.2"/>
    <property type="gene ID" value="Pp3c1_10000"/>
</dbReference>
<dbReference type="CDD" id="cd00643">
    <property type="entry name" value="HMG-CoA_reductase_classI"/>
    <property type="match status" value="1"/>
</dbReference>
<keyword evidence="3 11" id="KW-0812">Transmembrane</keyword>
<comment type="pathway">
    <text evidence="1 11">Metabolic intermediate biosynthesis; (R)-mevalonate biosynthesis; (R)-mevalonate from acetyl-CoA: step 3/3.</text>
</comment>
<dbReference type="InterPro" id="IPR002202">
    <property type="entry name" value="HMG_CoA_Rdtase"/>
</dbReference>
<evidence type="ECO:0000313" key="13">
    <source>
        <dbReference type="EMBL" id="PNR62036.1"/>
    </source>
</evidence>
<evidence type="ECO:0000256" key="10">
    <source>
        <dbReference type="ARBA" id="ARBA00023229"/>
    </source>
</evidence>
<dbReference type="EnsemblPlants" id="Pp3c1_10000V3.1">
    <property type="protein sequence ID" value="Pp3c1_10000V3.1"/>
    <property type="gene ID" value="Pp3c1_10000"/>
</dbReference>
<dbReference type="OrthoDB" id="310654at2759"/>
<dbReference type="PRINTS" id="PR00071">
    <property type="entry name" value="HMGCOARDTASE"/>
</dbReference>
<evidence type="ECO:0000313" key="14">
    <source>
        <dbReference type="EnsemblPlants" id="Pp3c1_10000V3.1"/>
    </source>
</evidence>
<dbReference type="PROSITE" id="PS01192">
    <property type="entry name" value="HMG_COA_REDUCTASE_3"/>
    <property type="match status" value="1"/>
</dbReference>
<sequence length="579" mass="61719">MMKRPMGVHGASKGSEFHDGKQQPLLKRQRDRKALASDALPLPVGLTNKIFTVLFFVASYFLMRSWRDKIRNATPLHMLNLGEIAALIVQLSSFIYLIGFFGIDYVQNFISKSCDGAWDSDEERECIRPNCQVASEAPKAVVQLMGVSLSENEDEDIARAVSNGDVPSYSLESQIGDPLRAAAIRRRSVEMTTGRSLEGLPLSGLDYSSILGQCCEMVVGYVQVPVGVAGPLLINGREFTVPMATTEGCLVASTNRGCKAIHQSGGATSILLQDGMTRAPVVRFPSVKRCAELKFFLEDPNNFDTIAHMFNRTSRFGRLKHLKCQLAGRNVYIRFSALTGDAMGMNMISKGVQNVLDYLQDINPDMEVISVSGNFCADKKPTAVNWIDGRGKSVVCEAILKGDVVRKVLKTSVSALVELNMVKNLAGSALAGAVGGFNAHAANIVSAIYIATGQDPAQNVESSQCITMMEAVNGGQDLHVSVTMPSIEVGTIGGGTQLASQSACLNLLGVKGANADSPGANAQGLARVVAGAVLAGEISLMSALAAGQLVKSHMKYNRSNNNMASIGNAALPPLPTKSS</sequence>
<name>A9SYW2_PHYPA</name>
<dbReference type="FunFam" id="1.10.3270.10:FF:000002">
    <property type="entry name" value="3-hydroxy-3-methylglutaryl coenzyme A reductase"/>
    <property type="match status" value="1"/>
</dbReference>
<proteinExistence type="inferred from homology"/>
<feature type="transmembrane region" description="Helical" evidence="11">
    <location>
        <begin position="40"/>
        <end position="63"/>
    </location>
</feature>
<feature type="region of interest" description="Disordered" evidence="12">
    <location>
        <begin position="1"/>
        <end position="23"/>
    </location>
</feature>
<feature type="transmembrane region" description="Helical" evidence="11">
    <location>
        <begin position="84"/>
        <end position="103"/>
    </location>
</feature>
<comment type="catalytic activity">
    <reaction evidence="11">
        <text>(R)-mevalonate + 2 NADP(+) + CoA = (3S)-3-hydroxy-3-methylglutaryl-CoA + 2 NADPH + 2 H(+)</text>
        <dbReference type="Rhea" id="RHEA:15989"/>
        <dbReference type="ChEBI" id="CHEBI:15378"/>
        <dbReference type="ChEBI" id="CHEBI:36464"/>
        <dbReference type="ChEBI" id="CHEBI:43074"/>
        <dbReference type="ChEBI" id="CHEBI:57287"/>
        <dbReference type="ChEBI" id="CHEBI:57783"/>
        <dbReference type="ChEBI" id="CHEBI:58349"/>
        <dbReference type="EC" id="1.1.1.34"/>
    </reaction>
</comment>
<dbReference type="EnsemblPlants" id="Pp3c1_10000V3.2">
    <property type="protein sequence ID" value="Pp3c1_10000V3.2"/>
    <property type="gene ID" value="Pp3c1_10000"/>
</dbReference>
<comment type="subcellular location">
    <subcellularLocation>
        <location evidence="11">Endoplasmic reticulum membrane</location>
        <topology evidence="11">Multi-pass membrane protein</topology>
    </subcellularLocation>
</comment>
<dbReference type="AlphaFoldDB" id="A9SYW2"/>
<evidence type="ECO:0000256" key="9">
    <source>
        <dbReference type="ARBA" id="ARBA00023180"/>
    </source>
</evidence>
<dbReference type="PANTHER" id="PTHR10572:SF24">
    <property type="entry name" value="3-HYDROXY-3-METHYLGLUTARYL-COENZYME A REDUCTASE"/>
    <property type="match status" value="1"/>
</dbReference>
<dbReference type="STRING" id="3218.A9SYW2"/>
<dbReference type="PaxDb" id="3218-PP1S139_2V6.1"/>
<dbReference type="HOGENOM" id="CLU_001734_2_2_1"/>
<dbReference type="UniPathway" id="UPA00058">
    <property type="reaction ID" value="UER00103"/>
</dbReference>
<dbReference type="GO" id="GO:0005789">
    <property type="term" value="C:endoplasmic reticulum membrane"/>
    <property type="evidence" value="ECO:0000318"/>
    <property type="project" value="GO_Central"/>
</dbReference>
<dbReference type="NCBIfam" id="TIGR00533">
    <property type="entry name" value="HMG_CoA_R_NADP"/>
    <property type="match status" value="1"/>
</dbReference>
<keyword evidence="5 11" id="KW-0521">NADP</keyword>
<dbReference type="PANTHER" id="PTHR10572">
    <property type="entry name" value="3-HYDROXY-3-METHYLGLUTARYL-COENZYME A REDUCTASE"/>
    <property type="match status" value="1"/>
</dbReference>
<dbReference type="Gene3D" id="1.10.3270.10">
    <property type="entry name" value="HMGR, N-terminal domain"/>
    <property type="match status" value="1"/>
</dbReference>
<dbReference type="FunFam" id="3.30.70.420:FF:000001">
    <property type="entry name" value="3-hydroxy-3-methylglutaryl coenzyme A reductase"/>
    <property type="match status" value="1"/>
</dbReference>
<evidence type="ECO:0000256" key="8">
    <source>
        <dbReference type="ARBA" id="ARBA00023136"/>
    </source>
</evidence>
<evidence type="ECO:0000256" key="2">
    <source>
        <dbReference type="ARBA" id="ARBA00007661"/>
    </source>
</evidence>
<evidence type="ECO:0000256" key="1">
    <source>
        <dbReference type="ARBA" id="ARBA00005084"/>
    </source>
</evidence>
<evidence type="ECO:0000256" key="5">
    <source>
        <dbReference type="ARBA" id="ARBA00022857"/>
    </source>
</evidence>
<evidence type="ECO:0000256" key="11">
    <source>
        <dbReference type="RuleBase" id="RU361219"/>
    </source>
</evidence>
<reference evidence="13 15" key="2">
    <citation type="journal article" date="2018" name="Plant J.">
        <title>The Physcomitrella patens chromosome-scale assembly reveals moss genome structure and evolution.</title>
        <authorList>
            <person name="Lang D."/>
            <person name="Ullrich K.K."/>
            <person name="Murat F."/>
            <person name="Fuchs J."/>
            <person name="Jenkins J."/>
            <person name="Haas F.B."/>
            <person name="Piednoel M."/>
            <person name="Gundlach H."/>
            <person name="Van Bel M."/>
            <person name="Meyberg R."/>
            <person name="Vives C."/>
            <person name="Morata J."/>
            <person name="Symeonidi A."/>
            <person name="Hiss M."/>
            <person name="Muchero W."/>
            <person name="Kamisugi Y."/>
            <person name="Saleh O."/>
            <person name="Blanc G."/>
            <person name="Decker E.L."/>
            <person name="van Gessel N."/>
            <person name="Grimwood J."/>
            <person name="Hayes R.D."/>
            <person name="Graham S.W."/>
            <person name="Gunter L.E."/>
            <person name="McDaniel S.F."/>
            <person name="Hoernstein S.N.W."/>
            <person name="Larsson A."/>
            <person name="Li F.W."/>
            <person name="Perroud P.F."/>
            <person name="Phillips J."/>
            <person name="Ranjan P."/>
            <person name="Rokshar D.S."/>
            <person name="Rothfels C.J."/>
            <person name="Schneider L."/>
            <person name="Shu S."/>
            <person name="Stevenson D.W."/>
            <person name="Thummler F."/>
            <person name="Tillich M."/>
            <person name="Villarreal Aguilar J.C."/>
            <person name="Widiez T."/>
            <person name="Wong G.K."/>
            <person name="Wymore A."/>
            <person name="Zhang Y."/>
            <person name="Zimmer A.D."/>
            <person name="Quatrano R.S."/>
            <person name="Mayer K.F.X."/>
            <person name="Goodstein D."/>
            <person name="Casacuberta J.M."/>
            <person name="Vandepoele K."/>
            <person name="Reski R."/>
            <person name="Cuming A.C."/>
            <person name="Tuskan G.A."/>
            <person name="Maumus F."/>
            <person name="Salse J."/>
            <person name="Schmutz J."/>
            <person name="Rensing S.A."/>
        </authorList>
    </citation>
    <scope>NUCLEOTIDE SEQUENCE [LARGE SCALE GENOMIC DNA]</scope>
    <source>
        <strain evidence="14 15">cv. Gransden 2004</strain>
    </source>
</reference>
<dbReference type="PROSITE" id="PS00318">
    <property type="entry name" value="HMG_COA_REDUCTASE_2"/>
    <property type="match status" value="1"/>
</dbReference>
<reference evidence="13 15" key="1">
    <citation type="journal article" date="2008" name="Science">
        <title>The Physcomitrella genome reveals evolutionary insights into the conquest of land by plants.</title>
        <authorList>
            <person name="Rensing S."/>
            <person name="Lang D."/>
            <person name="Zimmer A."/>
            <person name="Terry A."/>
            <person name="Salamov A."/>
            <person name="Shapiro H."/>
            <person name="Nishiyama T."/>
            <person name="Perroud P.-F."/>
            <person name="Lindquist E."/>
            <person name="Kamisugi Y."/>
            <person name="Tanahashi T."/>
            <person name="Sakakibara K."/>
            <person name="Fujita T."/>
            <person name="Oishi K."/>
            <person name="Shin-I T."/>
            <person name="Kuroki Y."/>
            <person name="Toyoda A."/>
            <person name="Suzuki Y."/>
            <person name="Hashimoto A."/>
            <person name="Yamaguchi K."/>
            <person name="Sugano A."/>
            <person name="Kohara Y."/>
            <person name="Fujiyama A."/>
            <person name="Anterola A."/>
            <person name="Aoki S."/>
            <person name="Ashton N."/>
            <person name="Barbazuk W.B."/>
            <person name="Barker E."/>
            <person name="Bennetzen J."/>
            <person name="Bezanilla M."/>
            <person name="Blankenship R."/>
            <person name="Cho S.H."/>
            <person name="Dutcher S."/>
            <person name="Estelle M."/>
            <person name="Fawcett J.A."/>
            <person name="Gundlach H."/>
            <person name="Hanada K."/>
            <person name="Heyl A."/>
            <person name="Hicks K.A."/>
            <person name="Hugh J."/>
            <person name="Lohr M."/>
            <person name="Mayer K."/>
            <person name="Melkozernov A."/>
            <person name="Murata T."/>
            <person name="Nelson D."/>
            <person name="Pils B."/>
            <person name="Prigge M."/>
            <person name="Reiss B."/>
            <person name="Renner T."/>
            <person name="Rombauts S."/>
            <person name="Rushton P."/>
            <person name="Sanderfoot A."/>
            <person name="Schween G."/>
            <person name="Shiu S.-H."/>
            <person name="Stueber K."/>
            <person name="Theodoulou F.L."/>
            <person name="Tu H."/>
            <person name="Van de Peer Y."/>
            <person name="Verrier P.J."/>
            <person name="Waters E."/>
            <person name="Wood A."/>
            <person name="Yang L."/>
            <person name="Cove D."/>
            <person name="Cuming A."/>
            <person name="Hasebe M."/>
            <person name="Lucas S."/>
            <person name="Mishler D.B."/>
            <person name="Reski R."/>
            <person name="Grigoriev I."/>
            <person name="Quatrano R.S."/>
            <person name="Boore J.L."/>
        </authorList>
    </citation>
    <scope>NUCLEOTIDE SEQUENCE [LARGE SCALE GENOMIC DNA]</scope>
    <source>
        <strain evidence="14 15">cv. Gransden 2004</strain>
    </source>
</reference>
<evidence type="ECO:0000256" key="6">
    <source>
        <dbReference type="ARBA" id="ARBA00022989"/>
    </source>
</evidence>
<keyword evidence="4 11" id="KW-0256">Endoplasmic reticulum</keyword>
<evidence type="ECO:0000256" key="7">
    <source>
        <dbReference type="ARBA" id="ARBA00023002"/>
    </source>
</evidence>
<dbReference type="SUPFAM" id="SSF56542">
    <property type="entry name" value="Substrate-binding domain of HMG-CoA reductase"/>
    <property type="match status" value="1"/>
</dbReference>
<dbReference type="RefSeq" id="XP_024367801.1">
    <property type="nucleotide sequence ID" value="XM_024512033.2"/>
</dbReference>
<keyword evidence="10" id="KW-0414">Isoprene biosynthesis</keyword>
<evidence type="ECO:0000256" key="12">
    <source>
        <dbReference type="SAM" id="MobiDB-lite"/>
    </source>
</evidence>
<protein>
    <recommendedName>
        <fullName evidence="11">3-hydroxy-3-methylglutaryl coenzyme A reductase</fullName>
        <shortName evidence="11">HMG-CoA reductase</shortName>
        <ecNumber evidence="11">1.1.1.34</ecNumber>
    </recommendedName>
</protein>
<evidence type="ECO:0000313" key="15">
    <source>
        <dbReference type="Proteomes" id="UP000006727"/>
    </source>
</evidence>
<dbReference type="FunFam" id="3.90.770.10:FF:000001">
    <property type="entry name" value="3-hydroxy-3-methylglutaryl coenzyme A reductase"/>
    <property type="match status" value="1"/>
</dbReference>
<dbReference type="GO" id="GO:0016126">
    <property type="term" value="P:sterol biosynthetic process"/>
    <property type="evidence" value="ECO:0000318"/>
    <property type="project" value="GO_Central"/>
</dbReference>
<dbReference type="InterPro" id="IPR009023">
    <property type="entry name" value="HMG_CoA_Rdtase_NAD(P)-bd_sf"/>
</dbReference>
<keyword evidence="7 11" id="KW-0560">Oxidoreductase</keyword>
<dbReference type="InterPro" id="IPR023076">
    <property type="entry name" value="HMG_CoA_Rdtase_CS"/>
</dbReference>
<evidence type="ECO:0000256" key="4">
    <source>
        <dbReference type="ARBA" id="ARBA00022824"/>
    </source>
</evidence>
<dbReference type="GO" id="GO:0008299">
    <property type="term" value="P:isoprenoid biosynthetic process"/>
    <property type="evidence" value="ECO:0000318"/>
    <property type="project" value="GO_Central"/>
</dbReference>
<dbReference type="Gene3D" id="3.90.770.10">
    <property type="entry name" value="3-hydroxy-3-methylglutaryl-coenzyme A Reductase, Chain A, domain 2"/>
    <property type="match status" value="1"/>
</dbReference>
<keyword evidence="9" id="KW-0325">Glycoprotein</keyword>
<evidence type="ECO:0000256" key="3">
    <source>
        <dbReference type="ARBA" id="ARBA00022692"/>
    </source>
</evidence>
<gene>
    <name evidence="14" type="primary">LOC112278455</name>
    <name evidence="13" type="ORF">PHYPA_000460</name>
</gene>
<dbReference type="GO" id="GO:0015936">
    <property type="term" value="P:coenzyme A metabolic process"/>
    <property type="evidence" value="ECO:0007669"/>
    <property type="project" value="InterPro"/>
</dbReference>
<dbReference type="Gene3D" id="3.30.70.420">
    <property type="entry name" value="Hydroxymethylglutaryl-CoA reductase, class I/II, NAD/NADP-binding domain"/>
    <property type="match status" value="1"/>
</dbReference>
<dbReference type="PROSITE" id="PS50065">
    <property type="entry name" value="HMG_COA_REDUCTASE_4"/>
    <property type="match status" value="1"/>
</dbReference>
<dbReference type="Pfam" id="PF00368">
    <property type="entry name" value="HMG-CoA_red"/>
    <property type="match status" value="1"/>
</dbReference>
<dbReference type="OMA" id="NPENFDT"/>
<dbReference type="GO" id="GO:0005778">
    <property type="term" value="C:peroxisomal membrane"/>
    <property type="evidence" value="ECO:0000318"/>
    <property type="project" value="GO_Central"/>
</dbReference>
<dbReference type="SUPFAM" id="SSF55035">
    <property type="entry name" value="NAD-binding domain of HMG-CoA reductase"/>
    <property type="match status" value="1"/>
</dbReference>
<dbReference type="InterPro" id="IPR023282">
    <property type="entry name" value="HMG_CoA_Rdtase_N"/>
</dbReference>
<organism evidence="13">
    <name type="scientific">Physcomitrium patens</name>
    <name type="common">Spreading-leaved earth moss</name>
    <name type="synonym">Physcomitrella patens</name>
    <dbReference type="NCBI Taxonomy" id="3218"/>
    <lineage>
        <taxon>Eukaryota</taxon>
        <taxon>Viridiplantae</taxon>
        <taxon>Streptophyta</taxon>
        <taxon>Embryophyta</taxon>
        <taxon>Bryophyta</taxon>
        <taxon>Bryophytina</taxon>
        <taxon>Bryopsida</taxon>
        <taxon>Funariidae</taxon>
        <taxon>Funariales</taxon>
        <taxon>Funariaceae</taxon>
        <taxon>Physcomitrium</taxon>
    </lineage>
</organism>
<keyword evidence="8 11" id="KW-0472">Membrane</keyword>
<dbReference type="PROSITE" id="PS00066">
    <property type="entry name" value="HMG_COA_REDUCTASE_1"/>
    <property type="match status" value="1"/>
</dbReference>
<reference evidence="14" key="3">
    <citation type="submission" date="2020-12" db="UniProtKB">
        <authorList>
            <consortium name="EnsemblPlants"/>
        </authorList>
    </citation>
    <scope>IDENTIFICATION</scope>
</reference>
<accession>A9SYW2</accession>
<dbReference type="GO" id="GO:0004420">
    <property type="term" value="F:hydroxymethylglutaryl-CoA reductase (NADPH) activity"/>
    <property type="evidence" value="ECO:0000318"/>
    <property type="project" value="GO_Central"/>
</dbReference>
<dbReference type="GeneID" id="112278455"/>
<dbReference type="InterPro" id="IPR023074">
    <property type="entry name" value="HMG_CoA_Rdtase_cat_sf"/>
</dbReference>
<dbReference type="eggNOG" id="KOG2480">
    <property type="taxonomic scope" value="Eukaryota"/>
</dbReference>
<keyword evidence="6 11" id="KW-1133">Transmembrane helix</keyword>
<dbReference type="Proteomes" id="UP000006727">
    <property type="component" value="Chromosome 1"/>
</dbReference>
<dbReference type="Gramene" id="Pp3c1_10000V3.1">
    <property type="protein sequence ID" value="Pp3c1_10000V3.1"/>
    <property type="gene ID" value="Pp3c1_10000"/>
</dbReference>
<keyword evidence="15" id="KW-1185">Reference proteome</keyword>
<dbReference type="EC" id="1.1.1.34" evidence="11"/>
<dbReference type="EMBL" id="ABEU02000001">
    <property type="protein sequence ID" value="PNR62036.1"/>
    <property type="molecule type" value="Genomic_DNA"/>
</dbReference>
<dbReference type="InterPro" id="IPR004554">
    <property type="entry name" value="HMG_CoA_Rdtase_eu_arc"/>
</dbReference>
<comment type="similarity">
    <text evidence="2 11">Belongs to the HMG-CoA reductase family.</text>
</comment>
<dbReference type="InterPro" id="IPR009029">
    <property type="entry name" value="HMG_CoA_Rdtase_sub-bd_dom_sf"/>
</dbReference>